<gene>
    <name evidence="1" type="ORF">PHYBLDRAFT_189187</name>
</gene>
<dbReference type="CDD" id="cd00303">
    <property type="entry name" value="retropepsin_like"/>
    <property type="match status" value="1"/>
</dbReference>
<name>A0A162N9B3_PHYB8</name>
<evidence type="ECO:0000313" key="1">
    <source>
        <dbReference type="EMBL" id="OAD67044.1"/>
    </source>
</evidence>
<proteinExistence type="predicted"/>
<dbReference type="InterPro" id="IPR021109">
    <property type="entry name" value="Peptidase_aspartic_dom_sf"/>
</dbReference>
<organism evidence="1 2">
    <name type="scientific">Phycomyces blakesleeanus (strain ATCC 8743b / DSM 1359 / FGSC 10004 / NBRC 33097 / NRRL 1555)</name>
    <dbReference type="NCBI Taxonomy" id="763407"/>
    <lineage>
        <taxon>Eukaryota</taxon>
        <taxon>Fungi</taxon>
        <taxon>Fungi incertae sedis</taxon>
        <taxon>Mucoromycota</taxon>
        <taxon>Mucoromycotina</taxon>
        <taxon>Mucoromycetes</taxon>
        <taxon>Mucorales</taxon>
        <taxon>Phycomycetaceae</taxon>
        <taxon>Phycomyces</taxon>
    </lineage>
</organism>
<dbReference type="VEuPathDB" id="FungiDB:PHYBLDRAFT_189187"/>
<dbReference type="InParanoid" id="A0A162N9B3"/>
<protein>
    <submittedName>
        <fullName evidence="1">Uncharacterized protein</fullName>
    </submittedName>
</protein>
<dbReference type="SUPFAM" id="SSF50630">
    <property type="entry name" value="Acid proteases"/>
    <property type="match status" value="1"/>
</dbReference>
<dbReference type="EMBL" id="KV441026">
    <property type="protein sequence ID" value="OAD67044.1"/>
    <property type="molecule type" value="Genomic_DNA"/>
</dbReference>
<accession>A0A162N9B3</accession>
<keyword evidence="2" id="KW-1185">Reference proteome</keyword>
<dbReference type="OrthoDB" id="2288679at2759"/>
<dbReference type="Proteomes" id="UP000077315">
    <property type="component" value="Unassembled WGS sequence"/>
</dbReference>
<dbReference type="Gene3D" id="2.40.70.10">
    <property type="entry name" value="Acid Proteases"/>
    <property type="match status" value="1"/>
</dbReference>
<reference evidence="2" key="1">
    <citation type="submission" date="2015-06" db="EMBL/GenBank/DDBJ databases">
        <title>Expansion of signal transduction pathways in fungi by whole-genome duplication.</title>
        <authorList>
            <consortium name="DOE Joint Genome Institute"/>
            <person name="Corrochano L.M."/>
            <person name="Kuo A."/>
            <person name="Marcet-Houben M."/>
            <person name="Polaino S."/>
            <person name="Salamov A."/>
            <person name="Villalobos J.M."/>
            <person name="Alvarez M.I."/>
            <person name="Avalos J."/>
            <person name="Benito E.P."/>
            <person name="Benoit I."/>
            <person name="Burger G."/>
            <person name="Camino L.P."/>
            <person name="Canovas D."/>
            <person name="Cerda-Olmedo E."/>
            <person name="Cheng J.-F."/>
            <person name="Dominguez A."/>
            <person name="Elias M."/>
            <person name="Eslava A.P."/>
            <person name="Glaser F."/>
            <person name="Grimwood J."/>
            <person name="Gutierrez G."/>
            <person name="Heitman J."/>
            <person name="Henrissat B."/>
            <person name="Iturriaga E.A."/>
            <person name="Lang B.F."/>
            <person name="Lavin J.L."/>
            <person name="Lee S."/>
            <person name="Li W."/>
            <person name="Lindquist E."/>
            <person name="Lopez-Garcia S."/>
            <person name="Luque E.M."/>
            <person name="Marcos A.T."/>
            <person name="Martin J."/>
            <person name="McCluskey K."/>
            <person name="Medina H.R."/>
            <person name="Miralles-Duran A."/>
            <person name="Miyazaki A."/>
            <person name="Munoz-Torres E."/>
            <person name="Oguiza J.A."/>
            <person name="Ohm R."/>
            <person name="Olmedo M."/>
            <person name="Orejas M."/>
            <person name="Ortiz-Castellanos L."/>
            <person name="Pisabarro A.G."/>
            <person name="Rodriguez-Romero J."/>
            <person name="Ruiz-Herrera J."/>
            <person name="Ruiz-Vazquez R."/>
            <person name="Sanz C."/>
            <person name="Schackwitz W."/>
            <person name="Schmutz J."/>
            <person name="Shahriari M."/>
            <person name="Shelest E."/>
            <person name="Silva-Franco F."/>
            <person name="Soanes D."/>
            <person name="Syed K."/>
            <person name="Tagua V.G."/>
            <person name="Talbot N.J."/>
            <person name="Thon M."/>
            <person name="De vries R.P."/>
            <person name="Wiebenga A."/>
            <person name="Yadav J.S."/>
            <person name="Braun E.L."/>
            <person name="Baker S."/>
            <person name="Garre V."/>
            <person name="Horwitz B."/>
            <person name="Torres-Martinez S."/>
            <person name="Idnurm A."/>
            <person name="Herrera-Estrella A."/>
            <person name="Gabaldon T."/>
            <person name="Grigoriev I.V."/>
        </authorList>
    </citation>
    <scope>NUCLEOTIDE SEQUENCE [LARGE SCALE GENOMIC DNA]</scope>
    <source>
        <strain evidence="2">NRRL 1555(-)</strain>
    </source>
</reference>
<dbReference type="AlphaFoldDB" id="A0A162N9B3"/>
<evidence type="ECO:0000313" key="2">
    <source>
        <dbReference type="Proteomes" id="UP000077315"/>
    </source>
</evidence>
<dbReference type="GeneID" id="29000523"/>
<dbReference type="RefSeq" id="XP_018285084.1">
    <property type="nucleotide sequence ID" value="XM_018439617.1"/>
</dbReference>
<dbReference type="STRING" id="763407.A0A162N9B3"/>
<sequence>MIDTGSSRTFINLKCLNNNLQITKINSSIGSFNFLSKNSSTKRLGKTDPLNFKYINGITFKHAPEVLEFNTGFNFDILLGRDILAKMNIGLINVAYDIEGEYVHSDNAKDYAAIYENLNIDKEKKFEPDNSPAGTAQQRAEFMSSIKASLEENKNIPVESYCPLSESIIRLPTKEGATAYRRQYPIPHALRPTLDKQLCINRHIPQKTLSAPFSLMYARRVNVPDEYGDKDKYSLPKATVTIDELEKQIDHMENIIFPAINEPEFTV</sequence>